<feature type="transmembrane region" description="Helical" evidence="3">
    <location>
        <begin position="71"/>
        <end position="94"/>
    </location>
</feature>
<keyword evidence="3" id="KW-0812">Transmembrane</keyword>
<dbReference type="SUPFAM" id="SSF89372">
    <property type="entry name" value="Fucose-specific lectin"/>
    <property type="match status" value="1"/>
</dbReference>
<evidence type="ECO:0000256" key="1">
    <source>
        <dbReference type="ARBA" id="ARBA00009042"/>
    </source>
</evidence>
<evidence type="ECO:0000256" key="2">
    <source>
        <dbReference type="SAM" id="MobiDB-lite"/>
    </source>
</evidence>
<evidence type="ECO:0008006" key="6">
    <source>
        <dbReference type="Google" id="ProtNLM"/>
    </source>
</evidence>
<dbReference type="Proteomes" id="UP000766486">
    <property type="component" value="Unassembled WGS sequence"/>
</dbReference>
<dbReference type="Pfam" id="PF07938">
    <property type="entry name" value="Fungal_lectin"/>
    <property type="match status" value="1"/>
</dbReference>
<accession>A0ABY6UVN3</accession>
<keyword evidence="5" id="KW-1185">Reference proteome</keyword>
<evidence type="ECO:0000313" key="4">
    <source>
        <dbReference type="EMBL" id="VUC34021.1"/>
    </source>
</evidence>
<sequence>MRDDERYPMVVEPDAFPIPAYSDIPEVVASPDPDIQGHDKLSVPEKDIQPPSDGSGEPEVKRVCGFRKKRIVLLVAAIITVGAILGCVLGGLAATGRLANKKDSDETPSSVSSSIADSPQQSRPIDKTQRNVAASVSSGAKGSDVQLFYQALDSTTISYRRIVNDKAKTEQKASLTIEPVWGTPMTAAAINGSNPLRTQLFYLSMENNRTKIVEATFECQGDSELFSTVSNTVISDSAERLVHPETKLSALRLGDDLLRVFYQQTDNSIHAFSGDDGSGWYDNRVRKSAYPGTAIAVIAAERKEVHLFYVGLTTPTLRVSIYDDQLGPKATSDEVDDGTPSSDWRPTNSLAGVHVASNESFRCYWSQPKNGDIYSYWRDGAKWTGIHKDCWGRVEGGFAGVGWSDQVRLYYFQDGKLVVSAQDSETWEKPMAV</sequence>
<evidence type="ECO:0000313" key="5">
    <source>
        <dbReference type="Proteomes" id="UP000766486"/>
    </source>
</evidence>
<protein>
    <recommendedName>
        <fullName evidence="6">Fucose-specific lectin</fullName>
    </recommendedName>
</protein>
<keyword evidence="3" id="KW-0472">Membrane</keyword>
<evidence type="ECO:0000256" key="3">
    <source>
        <dbReference type="SAM" id="Phobius"/>
    </source>
</evidence>
<comment type="similarity">
    <text evidence="1">Belongs to the fungal fucose-specific lectin family.</text>
</comment>
<feature type="compositionally biased region" description="Basic and acidic residues" evidence="2">
    <location>
        <begin position="35"/>
        <end position="48"/>
    </location>
</feature>
<keyword evidence="3" id="KW-1133">Transmembrane helix</keyword>
<dbReference type="EMBL" id="CABFNS010000875">
    <property type="protein sequence ID" value="VUC34021.1"/>
    <property type="molecule type" value="Genomic_DNA"/>
</dbReference>
<feature type="compositionally biased region" description="Low complexity" evidence="2">
    <location>
        <begin position="109"/>
        <end position="122"/>
    </location>
</feature>
<dbReference type="Gene3D" id="2.120.10.70">
    <property type="entry name" value="Fucose-specific lectin"/>
    <property type="match status" value="1"/>
</dbReference>
<organism evidence="4 5">
    <name type="scientific">Bionectria ochroleuca</name>
    <name type="common">Gliocladium roseum</name>
    <dbReference type="NCBI Taxonomy" id="29856"/>
    <lineage>
        <taxon>Eukaryota</taxon>
        <taxon>Fungi</taxon>
        <taxon>Dikarya</taxon>
        <taxon>Ascomycota</taxon>
        <taxon>Pezizomycotina</taxon>
        <taxon>Sordariomycetes</taxon>
        <taxon>Hypocreomycetidae</taxon>
        <taxon>Hypocreales</taxon>
        <taxon>Bionectriaceae</taxon>
        <taxon>Clonostachys</taxon>
    </lineage>
</organism>
<gene>
    <name evidence="4" type="ORF">CLO192961_LOCUS368674</name>
</gene>
<comment type="caution">
    <text evidence="4">The sequence shown here is derived from an EMBL/GenBank/DDBJ whole genome shotgun (WGS) entry which is preliminary data.</text>
</comment>
<proteinExistence type="inferred from homology"/>
<name>A0ABY6UVN3_BIOOC</name>
<reference evidence="4 5" key="1">
    <citation type="submission" date="2019-06" db="EMBL/GenBank/DDBJ databases">
        <authorList>
            <person name="Broberg M."/>
        </authorList>
    </citation>
    <scope>NUCLEOTIDE SEQUENCE [LARGE SCALE GENOMIC DNA]</scope>
</reference>
<feature type="region of interest" description="Disordered" evidence="2">
    <location>
        <begin position="99"/>
        <end position="136"/>
    </location>
</feature>
<feature type="region of interest" description="Disordered" evidence="2">
    <location>
        <begin position="26"/>
        <end position="60"/>
    </location>
</feature>
<dbReference type="InterPro" id="IPR012475">
    <property type="entry name" value="Fungal_lectin"/>
</dbReference>